<accession>A0AAW0FHC4</accession>
<dbReference type="AlphaFoldDB" id="A0AAW0FHC4"/>
<sequence>MILYLMIMMMEGRGGYDASINPSHVPTEQISLYVASSQICIKTHPARAPREIAVPFYSGNDPPRISDPHIDTDYWKLSEPLSLLAHGPLAPIRQVPSPG</sequence>
<protein>
    <submittedName>
        <fullName evidence="1">Uncharacterized protein</fullName>
    </submittedName>
</protein>
<gene>
    <name evidence="1" type="ORF">QCA50_017369</name>
</gene>
<evidence type="ECO:0000313" key="2">
    <source>
        <dbReference type="Proteomes" id="UP001385951"/>
    </source>
</evidence>
<name>A0AAW0FHC4_9APHY</name>
<dbReference type="Proteomes" id="UP001385951">
    <property type="component" value="Unassembled WGS sequence"/>
</dbReference>
<dbReference type="EMBL" id="JASBNA010000057">
    <property type="protein sequence ID" value="KAK7679657.1"/>
    <property type="molecule type" value="Genomic_DNA"/>
</dbReference>
<organism evidence="1 2">
    <name type="scientific">Cerrena zonata</name>
    <dbReference type="NCBI Taxonomy" id="2478898"/>
    <lineage>
        <taxon>Eukaryota</taxon>
        <taxon>Fungi</taxon>
        <taxon>Dikarya</taxon>
        <taxon>Basidiomycota</taxon>
        <taxon>Agaricomycotina</taxon>
        <taxon>Agaricomycetes</taxon>
        <taxon>Polyporales</taxon>
        <taxon>Cerrenaceae</taxon>
        <taxon>Cerrena</taxon>
    </lineage>
</organism>
<proteinExistence type="predicted"/>
<comment type="caution">
    <text evidence="1">The sequence shown here is derived from an EMBL/GenBank/DDBJ whole genome shotgun (WGS) entry which is preliminary data.</text>
</comment>
<evidence type="ECO:0000313" key="1">
    <source>
        <dbReference type="EMBL" id="KAK7679657.1"/>
    </source>
</evidence>
<keyword evidence="2" id="KW-1185">Reference proteome</keyword>
<reference evidence="1 2" key="1">
    <citation type="submission" date="2022-09" db="EMBL/GenBank/DDBJ databases">
        <authorList>
            <person name="Palmer J.M."/>
        </authorList>
    </citation>
    <scope>NUCLEOTIDE SEQUENCE [LARGE SCALE GENOMIC DNA]</scope>
    <source>
        <strain evidence="1 2">DSM 7382</strain>
    </source>
</reference>